<keyword evidence="6 9" id="KW-0067">ATP-binding</keyword>
<evidence type="ECO:0000256" key="1">
    <source>
        <dbReference type="ARBA" id="ARBA00012513"/>
    </source>
</evidence>
<feature type="coiled-coil region" evidence="10">
    <location>
        <begin position="320"/>
        <end position="369"/>
    </location>
</feature>
<dbReference type="GO" id="GO:0004674">
    <property type="term" value="F:protein serine/threonine kinase activity"/>
    <property type="evidence" value="ECO:0007669"/>
    <property type="project" value="UniProtKB-KW"/>
</dbReference>
<evidence type="ECO:0000256" key="2">
    <source>
        <dbReference type="ARBA" id="ARBA00022527"/>
    </source>
</evidence>
<dbReference type="EMBL" id="CAJJDN010000092">
    <property type="protein sequence ID" value="CAD8108964.1"/>
    <property type="molecule type" value="Genomic_DNA"/>
</dbReference>
<dbReference type="InterPro" id="IPR000719">
    <property type="entry name" value="Prot_kinase_dom"/>
</dbReference>
<accession>A0A8S1Q0A7</accession>
<sequence>MSNENMYSSDLFQSTVMSKSYYQVLQDSNLIESQVLQPVCQMATSQYMTQSMQKPKKMEIFHQLNEEHDSEDEGIEDYKLGGYHPVHVGEILQNRYVVIQKLGWGHFSTVWLCKDFKFDTYVAIKIQKSAENYLEAAYDEVEILQKVAQHVGDEKWLKKLIQYKPNQRLNRDDTHVVQLLNSFVYRGPYGCHFCMVFEILGVNLLEIIKRYEFKGVPMRLCKKIAKEVLIGLEFLHDHCGVIHTDLKPENVLLQLTQDEIKDIIENGQLTKNQIFKERLDFYHQLFDIKKEEPIKLEESVKTVIQEETKVIEQDQENEYQKLTKNQLRNLQRRQKKKQQKLQKQQEIEIKKIEKEFEKQDKEEIQIENKVQDKQTDDQITKSNLFQIDKKSLFKQIQKNEFSVKVADLGNACWTHHQFSTLIQTRQYRSPEVLIGVRYNQTADIWSFACMLFELLTGDFLFEPRKGANFSKNDDHLAQIQELMGKFPLKFCQRGLKSKRYFNKDGNLLRIPVLNCWSLTDVLIEKYKYNPKDAKELSSFLQPMLNPYPEKRATASQSLQHSWLQSESDGIKMSEEEFREYKLQRGQIEFKKIVESEEEDADRSETPESTLPLPSRYRYKIEPRFVNRNEIDRSFTDLGYIGFGNGIEIDMLDSTGNWQFIN</sequence>
<protein>
    <recommendedName>
        <fullName evidence="1">non-specific serine/threonine protein kinase</fullName>
        <ecNumber evidence="1">2.7.11.1</ecNumber>
    </recommendedName>
</protein>
<keyword evidence="2" id="KW-0723">Serine/threonine-protein kinase</keyword>
<dbReference type="Proteomes" id="UP000692954">
    <property type="component" value="Unassembled WGS sequence"/>
</dbReference>
<evidence type="ECO:0000259" key="11">
    <source>
        <dbReference type="PROSITE" id="PS50011"/>
    </source>
</evidence>
<evidence type="ECO:0000256" key="3">
    <source>
        <dbReference type="ARBA" id="ARBA00022679"/>
    </source>
</evidence>
<dbReference type="InterPro" id="IPR008271">
    <property type="entry name" value="Ser/Thr_kinase_AS"/>
</dbReference>
<evidence type="ECO:0000313" key="13">
    <source>
        <dbReference type="Proteomes" id="UP000692954"/>
    </source>
</evidence>
<keyword evidence="5" id="KW-0418">Kinase</keyword>
<evidence type="ECO:0000256" key="4">
    <source>
        <dbReference type="ARBA" id="ARBA00022741"/>
    </source>
</evidence>
<name>A0A8S1Q0A7_9CILI</name>
<evidence type="ECO:0000256" key="9">
    <source>
        <dbReference type="PROSITE-ProRule" id="PRU10141"/>
    </source>
</evidence>
<evidence type="ECO:0000256" key="7">
    <source>
        <dbReference type="ARBA" id="ARBA00047899"/>
    </source>
</evidence>
<evidence type="ECO:0000313" key="12">
    <source>
        <dbReference type="EMBL" id="CAD8108964.1"/>
    </source>
</evidence>
<dbReference type="GO" id="GO:0000245">
    <property type="term" value="P:spliceosomal complex assembly"/>
    <property type="evidence" value="ECO:0007669"/>
    <property type="project" value="TreeGrafter"/>
</dbReference>
<keyword evidence="3" id="KW-0808">Transferase</keyword>
<evidence type="ECO:0000256" key="6">
    <source>
        <dbReference type="ARBA" id="ARBA00022840"/>
    </source>
</evidence>
<dbReference type="SMART" id="SM00220">
    <property type="entry name" value="S_TKc"/>
    <property type="match status" value="1"/>
</dbReference>
<keyword evidence="10" id="KW-0175">Coiled coil</keyword>
<organism evidence="12 13">
    <name type="scientific">Paramecium sonneborni</name>
    <dbReference type="NCBI Taxonomy" id="65129"/>
    <lineage>
        <taxon>Eukaryota</taxon>
        <taxon>Sar</taxon>
        <taxon>Alveolata</taxon>
        <taxon>Ciliophora</taxon>
        <taxon>Intramacronucleata</taxon>
        <taxon>Oligohymenophorea</taxon>
        <taxon>Peniculida</taxon>
        <taxon>Parameciidae</taxon>
        <taxon>Paramecium</taxon>
    </lineage>
</organism>
<dbReference type="InterPro" id="IPR051334">
    <property type="entry name" value="SRPK"/>
</dbReference>
<evidence type="ECO:0000256" key="10">
    <source>
        <dbReference type="SAM" id="Coils"/>
    </source>
</evidence>
<comment type="caution">
    <text evidence="12">The sequence shown here is derived from an EMBL/GenBank/DDBJ whole genome shotgun (WGS) entry which is preliminary data.</text>
</comment>
<evidence type="ECO:0000256" key="8">
    <source>
        <dbReference type="ARBA" id="ARBA00048679"/>
    </source>
</evidence>
<reference evidence="12" key="1">
    <citation type="submission" date="2021-01" db="EMBL/GenBank/DDBJ databases">
        <authorList>
            <consortium name="Genoscope - CEA"/>
            <person name="William W."/>
        </authorList>
    </citation>
    <scope>NUCLEOTIDE SEQUENCE</scope>
</reference>
<dbReference type="PANTHER" id="PTHR47634:SF9">
    <property type="entry name" value="PROTEIN KINASE DOMAIN-CONTAINING PROTEIN-RELATED"/>
    <property type="match status" value="1"/>
</dbReference>
<keyword evidence="13" id="KW-1185">Reference proteome</keyword>
<comment type="catalytic activity">
    <reaction evidence="7">
        <text>L-threonyl-[protein] + ATP = O-phospho-L-threonyl-[protein] + ADP + H(+)</text>
        <dbReference type="Rhea" id="RHEA:46608"/>
        <dbReference type="Rhea" id="RHEA-COMP:11060"/>
        <dbReference type="Rhea" id="RHEA-COMP:11605"/>
        <dbReference type="ChEBI" id="CHEBI:15378"/>
        <dbReference type="ChEBI" id="CHEBI:30013"/>
        <dbReference type="ChEBI" id="CHEBI:30616"/>
        <dbReference type="ChEBI" id="CHEBI:61977"/>
        <dbReference type="ChEBI" id="CHEBI:456216"/>
        <dbReference type="EC" id="2.7.11.1"/>
    </reaction>
</comment>
<dbReference type="InterPro" id="IPR017441">
    <property type="entry name" value="Protein_kinase_ATP_BS"/>
</dbReference>
<comment type="catalytic activity">
    <reaction evidence="8">
        <text>L-seryl-[protein] + ATP = O-phospho-L-seryl-[protein] + ADP + H(+)</text>
        <dbReference type="Rhea" id="RHEA:17989"/>
        <dbReference type="Rhea" id="RHEA-COMP:9863"/>
        <dbReference type="Rhea" id="RHEA-COMP:11604"/>
        <dbReference type="ChEBI" id="CHEBI:15378"/>
        <dbReference type="ChEBI" id="CHEBI:29999"/>
        <dbReference type="ChEBI" id="CHEBI:30616"/>
        <dbReference type="ChEBI" id="CHEBI:83421"/>
        <dbReference type="ChEBI" id="CHEBI:456216"/>
        <dbReference type="EC" id="2.7.11.1"/>
    </reaction>
</comment>
<feature type="binding site" evidence="9">
    <location>
        <position position="125"/>
    </location>
    <ligand>
        <name>ATP</name>
        <dbReference type="ChEBI" id="CHEBI:30616"/>
    </ligand>
</feature>
<dbReference type="PANTHER" id="PTHR47634">
    <property type="entry name" value="PROTEIN KINASE DOMAIN-CONTAINING PROTEIN-RELATED"/>
    <property type="match status" value="1"/>
</dbReference>
<dbReference type="OrthoDB" id="2649at2759"/>
<dbReference type="FunFam" id="1.10.510.10:FF:000275">
    <property type="entry name" value="SRSF protein kinase 2 isoform X3"/>
    <property type="match status" value="1"/>
</dbReference>
<proteinExistence type="predicted"/>
<dbReference type="PROSITE" id="PS00108">
    <property type="entry name" value="PROTEIN_KINASE_ST"/>
    <property type="match status" value="1"/>
</dbReference>
<dbReference type="GO" id="GO:0050684">
    <property type="term" value="P:regulation of mRNA processing"/>
    <property type="evidence" value="ECO:0007669"/>
    <property type="project" value="TreeGrafter"/>
</dbReference>
<dbReference type="AlphaFoldDB" id="A0A8S1Q0A7"/>
<dbReference type="PROSITE" id="PS50011">
    <property type="entry name" value="PROTEIN_KINASE_DOM"/>
    <property type="match status" value="1"/>
</dbReference>
<dbReference type="EC" id="2.7.11.1" evidence="1"/>
<gene>
    <name evidence="12" type="ORF">PSON_ATCC_30995.1.T0920167</name>
</gene>
<feature type="domain" description="Protein kinase" evidence="11">
    <location>
        <begin position="96"/>
        <end position="563"/>
    </location>
</feature>
<dbReference type="Pfam" id="PF00069">
    <property type="entry name" value="Pkinase"/>
    <property type="match status" value="2"/>
</dbReference>
<evidence type="ECO:0000256" key="5">
    <source>
        <dbReference type="ARBA" id="ARBA00022777"/>
    </source>
</evidence>
<dbReference type="PROSITE" id="PS00107">
    <property type="entry name" value="PROTEIN_KINASE_ATP"/>
    <property type="match status" value="1"/>
</dbReference>
<dbReference type="GO" id="GO:0005524">
    <property type="term" value="F:ATP binding"/>
    <property type="evidence" value="ECO:0007669"/>
    <property type="project" value="UniProtKB-UniRule"/>
</dbReference>
<keyword evidence="4 9" id="KW-0547">Nucleotide-binding</keyword>